<dbReference type="Gene3D" id="1.10.10.60">
    <property type="entry name" value="Homeodomain-like"/>
    <property type="match status" value="1"/>
</dbReference>
<dbReference type="SMART" id="SM00387">
    <property type="entry name" value="HATPase_c"/>
    <property type="match status" value="1"/>
</dbReference>
<feature type="modified residue" description="4-aspartylphosphate" evidence="11">
    <location>
        <position position="752"/>
    </location>
</feature>
<feature type="domain" description="Response regulatory" evidence="16">
    <location>
        <begin position="704"/>
        <end position="819"/>
    </location>
</feature>
<dbReference type="Pfam" id="PF07695">
    <property type="entry name" value="7TMR-DISM_7TM"/>
    <property type="match status" value="1"/>
</dbReference>
<keyword evidence="6" id="KW-0418">Kinase</keyword>
<evidence type="ECO:0000256" key="4">
    <source>
        <dbReference type="ARBA" id="ARBA00022679"/>
    </source>
</evidence>
<keyword evidence="18" id="KW-1185">Reference proteome</keyword>
<dbReference type="SMART" id="SM00448">
    <property type="entry name" value="REC"/>
    <property type="match status" value="1"/>
</dbReference>
<sequence>MRFFYHILLLLCLKSGFVLSQESVYVLDTLYPVHSLDHMLQVYKDSDNSLTPEKIKSDSTLTYLRGDELPKYLEVGTTYWGKLALRAKQPMKGWTLHFEDKMIGPPAWTKSNGTVDVFGYIDGKMVFQEKTGVEYPKNERGYKGYWVMNAIKLDRLPIDKAITLIMKVEGNSFGYPSYFNLTVRSPEQPYYYQFNQFNNSFNLFLFGVTFIILVYHLLQYFYLRESIYLWFCFWLLFCTFTQAMTTGLFIGSIITFRYAIWFLIANGQFYSWWFFGRAFVDSKRKFLRTDKMMLGLALLILTEILLTAFYVVFTKPQTNFTGVGFHYVILNIYTVLSLVVSIVLILKKDLFARYFGIGTLVACLSMIVGTLWSLGIITPPFRLDPYATGIFLQIIIYSFGIAYRRQTLSKQSEYERLEAERSRTEMLRMKDLDDLKTRFFTNISHEFRTPLTLIQGPISNAKRLKENTDDDGVTLSHKDFDMVQRNAGRLNSLVNELLELAKLESGKTLLSVKQADIVPFLKLMVYSFESMAERAQLSYDVVFKKMSKMAYFDSDKLEKMVSNVLSNAFKYTEKGGKVSVVVDFENDKLLMSVSDTGNGIAQEDLPYVFDRFYRVEGSEKKGSGIGLALTKELVDLHQGEIKVESVLGEGTTFLLTLPITLVGLPKSALVIDQEATKVSINNNSGILFSETEINDSTTQLDMPIVLVVEDNADLRSYISDILAGEYVVLVAEDGEQGERMALEQIPDIVISDVMMPKKDGFALCEALKTNSKTSHIPVILLTAKAGQDNKMQGLYQGADAYVTKPFSAEELLVRSKNLISLREKLWQKIKDADGILLDDLPLNSMDDEFMQKVFRTIKDHLDNSSFSVELLANSVGFSRAQLHRKLKALVNKSPNQLISEVRLKTAYQLLMNKTGNVSEVAYSVGFSNLSYFAKSFKDKFGVSPSELTVTKS</sequence>
<evidence type="ECO:0000256" key="1">
    <source>
        <dbReference type="ARBA" id="ARBA00000085"/>
    </source>
</evidence>
<feature type="domain" description="HTH araC/xylS-type" evidence="14">
    <location>
        <begin position="851"/>
        <end position="950"/>
    </location>
</feature>
<keyword evidence="9" id="KW-0805">Transcription regulation</keyword>
<comment type="catalytic activity">
    <reaction evidence="1">
        <text>ATP + protein L-histidine = ADP + protein N-phospho-L-histidine.</text>
        <dbReference type="EC" id="2.7.13.3"/>
    </reaction>
</comment>
<dbReference type="Gene3D" id="3.30.565.10">
    <property type="entry name" value="Histidine kinase-like ATPase, C-terminal domain"/>
    <property type="match status" value="1"/>
</dbReference>
<dbReference type="InterPro" id="IPR004358">
    <property type="entry name" value="Sig_transdc_His_kin-like_C"/>
</dbReference>
<dbReference type="InterPro" id="IPR011006">
    <property type="entry name" value="CheY-like_superfamily"/>
</dbReference>
<feature type="signal peptide" evidence="13">
    <location>
        <begin position="1"/>
        <end position="20"/>
    </location>
</feature>
<dbReference type="Gene3D" id="1.10.287.130">
    <property type="match status" value="1"/>
</dbReference>
<evidence type="ECO:0000313" key="17">
    <source>
        <dbReference type="EMBL" id="RRQ49416.1"/>
    </source>
</evidence>
<dbReference type="GO" id="GO:0003700">
    <property type="term" value="F:DNA-binding transcription factor activity"/>
    <property type="evidence" value="ECO:0007669"/>
    <property type="project" value="InterPro"/>
</dbReference>
<dbReference type="SMART" id="SM00342">
    <property type="entry name" value="HTH_ARAC"/>
    <property type="match status" value="1"/>
</dbReference>
<evidence type="ECO:0000256" key="3">
    <source>
        <dbReference type="ARBA" id="ARBA00022553"/>
    </source>
</evidence>
<dbReference type="SUPFAM" id="SSF52172">
    <property type="entry name" value="CheY-like"/>
    <property type="match status" value="1"/>
</dbReference>
<evidence type="ECO:0000256" key="7">
    <source>
        <dbReference type="ARBA" id="ARBA00022840"/>
    </source>
</evidence>
<evidence type="ECO:0000256" key="5">
    <source>
        <dbReference type="ARBA" id="ARBA00022741"/>
    </source>
</evidence>
<feature type="transmembrane region" description="Helical" evidence="12">
    <location>
        <begin position="228"/>
        <end position="254"/>
    </location>
</feature>
<dbReference type="Gene3D" id="3.40.50.2300">
    <property type="match status" value="1"/>
</dbReference>
<evidence type="ECO:0000256" key="10">
    <source>
        <dbReference type="ARBA" id="ARBA00023163"/>
    </source>
</evidence>
<dbReference type="InterPro" id="IPR005467">
    <property type="entry name" value="His_kinase_dom"/>
</dbReference>
<evidence type="ECO:0000256" key="9">
    <source>
        <dbReference type="ARBA" id="ARBA00023015"/>
    </source>
</evidence>
<dbReference type="PANTHER" id="PTHR43547:SF2">
    <property type="entry name" value="HYBRID SIGNAL TRANSDUCTION HISTIDINE KINASE C"/>
    <property type="match status" value="1"/>
</dbReference>
<keyword evidence="8" id="KW-0902">Two-component regulatory system</keyword>
<gene>
    <name evidence="17" type="ORF">DZC72_02010</name>
</gene>
<feature type="transmembrane region" description="Helical" evidence="12">
    <location>
        <begin position="353"/>
        <end position="374"/>
    </location>
</feature>
<dbReference type="InterPro" id="IPR009057">
    <property type="entry name" value="Homeodomain-like_sf"/>
</dbReference>
<evidence type="ECO:0000256" key="6">
    <source>
        <dbReference type="ARBA" id="ARBA00022777"/>
    </source>
</evidence>
<dbReference type="Pfam" id="PF02518">
    <property type="entry name" value="HATPase_c"/>
    <property type="match status" value="1"/>
</dbReference>
<dbReference type="EC" id="2.7.13.3" evidence="2"/>
<organism evidence="17 18">
    <name type="scientific">Maribacter algicola</name>
    <dbReference type="NCBI Taxonomy" id="2498892"/>
    <lineage>
        <taxon>Bacteria</taxon>
        <taxon>Pseudomonadati</taxon>
        <taxon>Bacteroidota</taxon>
        <taxon>Flavobacteriia</taxon>
        <taxon>Flavobacteriales</taxon>
        <taxon>Flavobacteriaceae</taxon>
        <taxon>Maribacter</taxon>
    </lineage>
</organism>
<evidence type="ECO:0000256" key="2">
    <source>
        <dbReference type="ARBA" id="ARBA00012438"/>
    </source>
</evidence>
<keyword evidence="4" id="KW-0808">Transferase</keyword>
<dbReference type="AlphaFoldDB" id="A0A3R8R3U0"/>
<dbReference type="InterPro" id="IPR036890">
    <property type="entry name" value="HATPase_C_sf"/>
</dbReference>
<reference evidence="18" key="2">
    <citation type="submission" date="2018-12" db="EMBL/GenBank/DDBJ databases">
        <title>Maribacter lutimaris sp. nov., isolated from marine sediment.</title>
        <authorList>
            <person name="Kim K.K."/>
        </authorList>
    </citation>
    <scope>NUCLEOTIDE SEQUENCE [LARGE SCALE GENOMIC DNA]</scope>
    <source>
        <strain evidence="18">PoM-212</strain>
    </source>
</reference>
<proteinExistence type="predicted"/>
<dbReference type="PANTHER" id="PTHR43547">
    <property type="entry name" value="TWO-COMPONENT HISTIDINE KINASE"/>
    <property type="match status" value="1"/>
</dbReference>
<dbReference type="PRINTS" id="PR00344">
    <property type="entry name" value="BCTRLSENSOR"/>
</dbReference>
<reference evidence="18" key="1">
    <citation type="submission" date="2018-08" db="EMBL/GenBank/DDBJ databases">
        <authorList>
            <person name="Khan S.A."/>
            <person name="J S.E."/>
        </authorList>
    </citation>
    <scope>NUCLEOTIDE SEQUENCE [LARGE SCALE GENOMIC DNA]</scope>
    <source>
        <strain evidence="18">PoM-212</strain>
    </source>
</reference>
<dbReference type="GO" id="GO:0000155">
    <property type="term" value="F:phosphorelay sensor kinase activity"/>
    <property type="evidence" value="ECO:0007669"/>
    <property type="project" value="InterPro"/>
</dbReference>
<feature type="transmembrane region" description="Helical" evidence="12">
    <location>
        <begin position="325"/>
        <end position="346"/>
    </location>
</feature>
<name>A0A3R8R3U0_9FLAO</name>
<dbReference type="GO" id="GO:0043565">
    <property type="term" value="F:sequence-specific DNA binding"/>
    <property type="evidence" value="ECO:0007669"/>
    <property type="project" value="InterPro"/>
</dbReference>
<evidence type="ECO:0000256" key="13">
    <source>
        <dbReference type="SAM" id="SignalP"/>
    </source>
</evidence>
<dbReference type="SUPFAM" id="SSF46689">
    <property type="entry name" value="Homeodomain-like"/>
    <property type="match status" value="1"/>
</dbReference>
<dbReference type="PROSITE" id="PS50110">
    <property type="entry name" value="RESPONSE_REGULATORY"/>
    <property type="match status" value="1"/>
</dbReference>
<keyword evidence="5" id="KW-0547">Nucleotide-binding</keyword>
<dbReference type="InterPro" id="IPR003661">
    <property type="entry name" value="HisK_dim/P_dom"/>
</dbReference>
<dbReference type="PROSITE" id="PS50109">
    <property type="entry name" value="HIS_KIN"/>
    <property type="match status" value="1"/>
</dbReference>
<keyword evidence="12" id="KW-0812">Transmembrane</keyword>
<dbReference type="InterPro" id="IPR018060">
    <property type="entry name" value="HTH_AraC"/>
</dbReference>
<evidence type="ECO:0000259" key="16">
    <source>
        <dbReference type="PROSITE" id="PS50110"/>
    </source>
</evidence>
<dbReference type="Pfam" id="PF12833">
    <property type="entry name" value="HTH_18"/>
    <property type="match status" value="1"/>
</dbReference>
<keyword evidence="12" id="KW-1133">Transmembrane helix</keyword>
<feature type="transmembrane region" description="Helical" evidence="12">
    <location>
        <begin position="201"/>
        <end position="221"/>
    </location>
</feature>
<protein>
    <recommendedName>
        <fullName evidence="2">histidine kinase</fullName>
        <ecNumber evidence="2">2.7.13.3</ecNumber>
    </recommendedName>
</protein>
<dbReference type="Pfam" id="PF00512">
    <property type="entry name" value="HisKA"/>
    <property type="match status" value="1"/>
</dbReference>
<evidence type="ECO:0000259" key="15">
    <source>
        <dbReference type="PROSITE" id="PS50109"/>
    </source>
</evidence>
<feature type="chain" id="PRO_5018594824" description="histidine kinase" evidence="13">
    <location>
        <begin position="21"/>
        <end position="952"/>
    </location>
</feature>
<keyword evidence="3 11" id="KW-0597">Phosphoprotein</keyword>
<evidence type="ECO:0000256" key="12">
    <source>
        <dbReference type="SAM" id="Phobius"/>
    </source>
</evidence>
<feature type="domain" description="Histidine kinase" evidence="15">
    <location>
        <begin position="442"/>
        <end position="661"/>
    </location>
</feature>
<dbReference type="FunFam" id="3.30.565.10:FF:000037">
    <property type="entry name" value="Hybrid sensor histidine kinase/response regulator"/>
    <property type="match status" value="1"/>
</dbReference>
<keyword evidence="10" id="KW-0804">Transcription</keyword>
<evidence type="ECO:0000313" key="18">
    <source>
        <dbReference type="Proteomes" id="UP000286990"/>
    </source>
</evidence>
<dbReference type="SMART" id="SM00388">
    <property type="entry name" value="HisKA"/>
    <property type="match status" value="1"/>
</dbReference>
<dbReference type="Proteomes" id="UP000286990">
    <property type="component" value="Unassembled WGS sequence"/>
</dbReference>
<accession>A0A3R8R3U0</accession>
<dbReference type="SUPFAM" id="SSF55874">
    <property type="entry name" value="ATPase domain of HSP90 chaperone/DNA topoisomerase II/histidine kinase"/>
    <property type="match status" value="1"/>
</dbReference>
<evidence type="ECO:0000256" key="11">
    <source>
        <dbReference type="PROSITE-ProRule" id="PRU00169"/>
    </source>
</evidence>
<dbReference type="InterPro" id="IPR011623">
    <property type="entry name" value="7TMR_DISM_rcpt_extracell_dom1"/>
</dbReference>
<dbReference type="CDD" id="cd00082">
    <property type="entry name" value="HisKA"/>
    <property type="match status" value="1"/>
</dbReference>
<keyword evidence="13" id="KW-0732">Signal</keyword>
<dbReference type="EMBL" id="QUSX01000001">
    <property type="protein sequence ID" value="RRQ49416.1"/>
    <property type="molecule type" value="Genomic_DNA"/>
</dbReference>
<dbReference type="InterPro" id="IPR001789">
    <property type="entry name" value="Sig_transdc_resp-reg_receiver"/>
</dbReference>
<dbReference type="OrthoDB" id="358279at2"/>
<dbReference type="GO" id="GO:0005524">
    <property type="term" value="F:ATP binding"/>
    <property type="evidence" value="ECO:0007669"/>
    <property type="project" value="UniProtKB-KW"/>
</dbReference>
<feature type="transmembrane region" description="Helical" evidence="12">
    <location>
        <begin position="292"/>
        <end position="313"/>
    </location>
</feature>
<dbReference type="SUPFAM" id="SSF47384">
    <property type="entry name" value="Homodimeric domain of signal transducing histidine kinase"/>
    <property type="match status" value="1"/>
</dbReference>
<dbReference type="RefSeq" id="WP_125221235.1">
    <property type="nucleotide sequence ID" value="NZ_QUSX01000001.1"/>
</dbReference>
<comment type="caution">
    <text evidence="17">The sequence shown here is derived from an EMBL/GenBank/DDBJ whole genome shotgun (WGS) entry which is preliminary data.</text>
</comment>
<evidence type="ECO:0000259" key="14">
    <source>
        <dbReference type="PROSITE" id="PS01124"/>
    </source>
</evidence>
<dbReference type="CDD" id="cd17574">
    <property type="entry name" value="REC_OmpR"/>
    <property type="match status" value="1"/>
</dbReference>
<keyword evidence="7" id="KW-0067">ATP-binding</keyword>
<keyword evidence="12" id="KW-0472">Membrane</keyword>
<dbReference type="InterPro" id="IPR003594">
    <property type="entry name" value="HATPase_dom"/>
</dbReference>
<dbReference type="InterPro" id="IPR036097">
    <property type="entry name" value="HisK_dim/P_sf"/>
</dbReference>
<dbReference type="PROSITE" id="PS01124">
    <property type="entry name" value="HTH_ARAC_FAMILY_2"/>
    <property type="match status" value="1"/>
</dbReference>
<feature type="transmembrane region" description="Helical" evidence="12">
    <location>
        <begin position="260"/>
        <end position="280"/>
    </location>
</feature>
<evidence type="ECO:0000256" key="8">
    <source>
        <dbReference type="ARBA" id="ARBA00023012"/>
    </source>
</evidence>
<dbReference type="Pfam" id="PF00072">
    <property type="entry name" value="Response_reg"/>
    <property type="match status" value="1"/>
</dbReference>